<dbReference type="NCBIfam" id="TIGR00700">
    <property type="entry name" value="GABAtrnsam"/>
    <property type="match status" value="1"/>
</dbReference>
<dbReference type="PIRSF" id="PIRSF000521">
    <property type="entry name" value="Transaminase_4ab_Lys_Orn"/>
    <property type="match status" value="1"/>
</dbReference>
<dbReference type="PANTHER" id="PTHR11986">
    <property type="entry name" value="AMINOTRANSFERASE CLASS III"/>
    <property type="match status" value="1"/>
</dbReference>
<keyword evidence="3 13" id="KW-0032">Aminotransferase</keyword>
<sequence>MLNRPLAGDGHEDTMSKTNESLLQRRAAAVPRGVGQIHPIVAERAENATVWDVEGREYIDFAGGIAVLNTGHLHPKVVAAVQEQLTKLSHTCFQVLAYEPYIELCEEIAKRVPGNFAKKTLLVTSGSEAVENAVKIARAATGRAGVIAFTGAYHGRTMMTLSLTGKVVPYSAGMGLMPAGVYRAQAPCPLHGVSEDESIASIERIFKNDAQPQDIAAIIIEPVQGEGGFYVNSPAFMQRLRALCDQHGILLIADEVQTGAGRTGTFFATEQLGVVPDLTTFAKSVGGGFPISGVCGKAEIMDKIAPGGLGGTYAGSPIACAAALAVLKVFDEEKLLERSQAVGEKLKAGLKTIAEKHKVIGDVRGLGSMVAIELFEGGDHSKPAAELVGKIVARAREKGLILLSCGTYYNVIRFLMPVTIPDAQLEKGIAIVAECFDELA</sequence>
<dbReference type="AlphaFoldDB" id="A4XNU0"/>
<gene>
    <name evidence="13" type="ordered locus">Pmen_0232</name>
</gene>
<dbReference type="NCBIfam" id="NF005985">
    <property type="entry name" value="PRK08088.1"/>
    <property type="match status" value="1"/>
</dbReference>
<dbReference type="PROSITE" id="PS00600">
    <property type="entry name" value="AA_TRANSFER_CLASS_3"/>
    <property type="match status" value="1"/>
</dbReference>
<evidence type="ECO:0000256" key="2">
    <source>
        <dbReference type="ARBA" id="ARBA00008954"/>
    </source>
</evidence>
<evidence type="ECO:0000256" key="3">
    <source>
        <dbReference type="ARBA" id="ARBA00022576"/>
    </source>
</evidence>
<evidence type="ECO:0000256" key="12">
    <source>
        <dbReference type="RuleBase" id="RU003560"/>
    </source>
</evidence>
<comment type="function">
    <text evidence="7">Catalyzes the conversion of 5-aminovalerate to 5-oxopentanoate.</text>
</comment>
<comment type="cofactor">
    <cofactor evidence="1">
        <name>pyridoxal 5'-phosphate</name>
        <dbReference type="ChEBI" id="CHEBI:597326"/>
    </cofactor>
</comment>
<dbReference type="InterPro" id="IPR004632">
    <property type="entry name" value="4NH2But_aminotransferase_bac"/>
</dbReference>
<evidence type="ECO:0000313" key="13">
    <source>
        <dbReference type="EMBL" id="ABP83006.1"/>
    </source>
</evidence>
<dbReference type="FunFam" id="3.40.640.10:FF:000013">
    <property type="entry name" value="4-aminobutyrate aminotransferase"/>
    <property type="match status" value="1"/>
</dbReference>
<dbReference type="FunFam" id="3.90.1150.10:FF:000022">
    <property type="entry name" value="4-aminobutyrate aminotransferase"/>
    <property type="match status" value="1"/>
</dbReference>
<comment type="similarity">
    <text evidence="2 12">Belongs to the class-III pyridoxal-phosphate-dependent aminotransferase family.</text>
</comment>
<evidence type="ECO:0000256" key="8">
    <source>
        <dbReference type="ARBA" id="ARBA00067022"/>
    </source>
</evidence>
<evidence type="ECO:0000256" key="4">
    <source>
        <dbReference type="ARBA" id="ARBA00022679"/>
    </source>
</evidence>
<dbReference type="GO" id="GO:0034386">
    <property type="term" value="F:4-aminobutyrate:2-oxoglutarate transaminase activity"/>
    <property type="evidence" value="ECO:0007669"/>
    <property type="project" value="InterPro"/>
</dbReference>
<evidence type="ECO:0000256" key="6">
    <source>
        <dbReference type="ARBA" id="ARBA00052822"/>
    </source>
</evidence>
<dbReference type="KEGG" id="pmy:Pmen_0232"/>
<dbReference type="CDD" id="cd00610">
    <property type="entry name" value="OAT_like"/>
    <property type="match status" value="1"/>
</dbReference>
<protein>
    <recommendedName>
        <fullName evidence="9">5-aminovalerate aminotransferase DavT</fullName>
        <ecNumber evidence="8">2.6.1.48</ecNumber>
    </recommendedName>
    <alternativeName>
        <fullName evidence="10">5-aminovalerate transaminase</fullName>
    </alternativeName>
    <alternativeName>
        <fullName evidence="11">Delta-aminovalerate aminotransferase</fullName>
    </alternativeName>
</protein>
<dbReference type="GO" id="GO:0009448">
    <property type="term" value="P:gamma-aminobutyric acid metabolic process"/>
    <property type="evidence" value="ECO:0007669"/>
    <property type="project" value="InterPro"/>
</dbReference>
<dbReference type="Pfam" id="PF00202">
    <property type="entry name" value="Aminotran_3"/>
    <property type="match status" value="1"/>
</dbReference>
<evidence type="ECO:0000256" key="7">
    <source>
        <dbReference type="ARBA" id="ARBA00056590"/>
    </source>
</evidence>
<dbReference type="SUPFAM" id="SSF53383">
    <property type="entry name" value="PLP-dependent transferases"/>
    <property type="match status" value="1"/>
</dbReference>
<dbReference type="GO" id="GO:0030170">
    <property type="term" value="F:pyridoxal phosphate binding"/>
    <property type="evidence" value="ECO:0007669"/>
    <property type="project" value="InterPro"/>
</dbReference>
<reference evidence="13" key="1">
    <citation type="submission" date="2007-04" db="EMBL/GenBank/DDBJ databases">
        <title>Complete sequence of Pseudomonas mendocina ymp.</title>
        <authorList>
            <consortium name="US DOE Joint Genome Institute"/>
            <person name="Copeland A."/>
            <person name="Lucas S."/>
            <person name="Lapidus A."/>
            <person name="Barry K."/>
            <person name="Glavina del Rio T."/>
            <person name="Dalin E."/>
            <person name="Tice H."/>
            <person name="Pitluck S."/>
            <person name="Kiss H."/>
            <person name="Brettin T."/>
            <person name="Detter J.C."/>
            <person name="Bruce D."/>
            <person name="Han C."/>
            <person name="Schmutz J."/>
            <person name="Larimer F."/>
            <person name="Land M."/>
            <person name="Hauser L."/>
            <person name="Kyrpides N."/>
            <person name="Mikhailova N."/>
            <person name="Hersman L."/>
            <person name="Dubois J."/>
            <person name="Maurice P."/>
            <person name="Richardson P."/>
        </authorList>
    </citation>
    <scope>NUCLEOTIDE SEQUENCE [LARGE SCALE GENOMIC DNA]</scope>
    <source>
        <strain evidence="13">Ymp</strain>
    </source>
</reference>
<evidence type="ECO:0000256" key="9">
    <source>
        <dbReference type="ARBA" id="ARBA00071055"/>
    </source>
</evidence>
<dbReference type="eggNOG" id="COG0160">
    <property type="taxonomic scope" value="Bacteria"/>
</dbReference>
<dbReference type="EMBL" id="CP000680">
    <property type="protein sequence ID" value="ABP83006.1"/>
    <property type="molecule type" value="Genomic_DNA"/>
</dbReference>
<dbReference type="InterPro" id="IPR015422">
    <property type="entry name" value="PyrdxlP-dep_Trfase_small"/>
</dbReference>
<dbReference type="STRING" id="399739.Pmen_0232"/>
<name>A4XNU0_ECTM1</name>
<evidence type="ECO:0000256" key="1">
    <source>
        <dbReference type="ARBA" id="ARBA00001933"/>
    </source>
</evidence>
<evidence type="ECO:0000256" key="5">
    <source>
        <dbReference type="ARBA" id="ARBA00022898"/>
    </source>
</evidence>
<proteinExistence type="inferred from homology"/>
<dbReference type="GO" id="GO:0042802">
    <property type="term" value="F:identical protein binding"/>
    <property type="evidence" value="ECO:0007669"/>
    <property type="project" value="TreeGrafter"/>
</dbReference>
<dbReference type="PANTHER" id="PTHR11986:SF58">
    <property type="entry name" value="LEUCINE_METHIONINE RACEMASE"/>
    <property type="match status" value="1"/>
</dbReference>
<keyword evidence="4 13" id="KW-0808">Transferase</keyword>
<dbReference type="Gene3D" id="3.40.640.10">
    <property type="entry name" value="Type I PLP-dependent aspartate aminotransferase-like (Major domain)"/>
    <property type="match status" value="1"/>
</dbReference>
<dbReference type="GO" id="GO:0019477">
    <property type="term" value="P:L-lysine catabolic process"/>
    <property type="evidence" value="ECO:0007669"/>
    <property type="project" value="UniProtKB-ARBA"/>
</dbReference>
<dbReference type="InterPro" id="IPR050103">
    <property type="entry name" value="Class-III_PLP-dep_AT"/>
</dbReference>
<dbReference type="EC" id="2.6.1.48" evidence="8"/>
<dbReference type="InterPro" id="IPR015421">
    <property type="entry name" value="PyrdxlP-dep_Trfase_major"/>
</dbReference>
<comment type="catalytic activity">
    <reaction evidence="6">
        <text>5-aminopentanoate + 2-oxoglutarate = 5-oxopentanoate + L-glutamate</text>
        <dbReference type="Rhea" id="RHEA:10212"/>
        <dbReference type="ChEBI" id="CHEBI:16120"/>
        <dbReference type="ChEBI" id="CHEBI:16810"/>
        <dbReference type="ChEBI" id="CHEBI:29985"/>
        <dbReference type="ChEBI" id="CHEBI:356010"/>
        <dbReference type="EC" id="2.6.1.48"/>
    </reaction>
</comment>
<evidence type="ECO:0000256" key="11">
    <source>
        <dbReference type="ARBA" id="ARBA00080424"/>
    </source>
</evidence>
<evidence type="ECO:0000256" key="10">
    <source>
        <dbReference type="ARBA" id="ARBA00076874"/>
    </source>
</evidence>
<keyword evidence="5 12" id="KW-0663">Pyridoxal phosphate</keyword>
<dbReference type="Gene3D" id="3.90.1150.10">
    <property type="entry name" value="Aspartate Aminotransferase, domain 1"/>
    <property type="match status" value="1"/>
</dbReference>
<dbReference type="InterPro" id="IPR005814">
    <property type="entry name" value="Aminotrans_3"/>
</dbReference>
<dbReference type="HOGENOM" id="CLU_016922_10_0_6"/>
<dbReference type="InterPro" id="IPR049704">
    <property type="entry name" value="Aminotrans_3_PPA_site"/>
</dbReference>
<accession>A4XNU0</accession>
<dbReference type="GO" id="GO:0047589">
    <property type="term" value="F:5-aminovalerate transaminase activity"/>
    <property type="evidence" value="ECO:0007669"/>
    <property type="project" value="UniProtKB-EC"/>
</dbReference>
<dbReference type="InterPro" id="IPR015424">
    <property type="entry name" value="PyrdxlP-dep_Trfase"/>
</dbReference>
<organism evidence="13">
    <name type="scientific">Ectopseudomonas mendocina (strain ymp)</name>
    <name type="common">Pseudomonas mendocina</name>
    <dbReference type="NCBI Taxonomy" id="399739"/>
    <lineage>
        <taxon>Bacteria</taxon>
        <taxon>Pseudomonadati</taxon>
        <taxon>Pseudomonadota</taxon>
        <taxon>Gammaproteobacteria</taxon>
        <taxon>Pseudomonadales</taxon>
        <taxon>Pseudomonadaceae</taxon>
        <taxon>Ectopseudomonas</taxon>
    </lineage>
</organism>